<evidence type="ECO:0000256" key="1">
    <source>
        <dbReference type="ARBA" id="ARBA00005558"/>
    </source>
</evidence>
<feature type="compositionally biased region" description="Basic and acidic residues" evidence="2">
    <location>
        <begin position="879"/>
        <end position="888"/>
    </location>
</feature>
<accession>A0A518IY75</accession>
<dbReference type="EMBL" id="CP036318">
    <property type="protein sequence ID" value="QDV58032.1"/>
    <property type="molecule type" value="Genomic_DNA"/>
</dbReference>
<gene>
    <name evidence="4" type="ORF">Mal33_40480</name>
</gene>
<proteinExistence type="inferred from homology"/>
<dbReference type="SUPFAM" id="SSF69349">
    <property type="entry name" value="Phage fibre proteins"/>
    <property type="match status" value="1"/>
</dbReference>
<feature type="domain" description="Gp5/Type VI secretion system Vgr protein OB-fold" evidence="3">
    <location>
        <begin position="448"/>
        <end position="512"/>
    </location>
</feature>
<feature type="compositionally biased region" description="Basic and acidic residues" evidence="2">
    <location>
        <begin position="839"/>
        <end position="849"/>
    </location>
</feature>
<dbReference type="Gene3D" id="2.40.50.230">
    <property type="entry name" value="Gp5 N-terminal domain"/>
    <property type="match status" value="1"/>
</dbReference>
<feature type="compositionally biased region" description="Low complexity" evidence="2">
    <location>
        <begin position="207"/>
        <end position="237"/>
    </location>
</feature>
<dbReference type="Pfam" id="PF05954">
    <property type="entry name" value="Phage_GPD"/>
    <property type="match status" value="1"/>
</dbReference>
<reference evidence="4 5" key="1">
    <citation type="submission" date="2019-02" db="EMBL/GenBank/DDBJ databases">
        <title>Deep-cultivation of Planctomycetes and their phenomic and genomic characterization uncovers novel biology.</title>
        <authorList>
            <person name="Wiegand S."/>
            <person name="Jogler M."/>
            <person name="Boedeker C."/>
            <person name="Pinto D."/>
            <person name="Vollmers J."/>
            <person name="Rivas-Marin E."/>
            <person name="Kohn T."/>
            <person name="Peeters S.H."/>
            <person name="Heuer A."/>
            <person name="Rast P."/>
            <person name="Oberbeckmann S."/>
            <person name="Bunk B."/>
            <person name="Jeske O."/>
            <person name="Meyerdierks A."/>
            <person name="Storesund J.E."/>
            <person name="Kallscheuer N."/>
            <person name="Luecker S."/>
            <person name="Lage O.M."/>
            <person name="Pohl T."/>
            <person name="Merkel B.J."/>
            <person name="Hornburger P."/>
            <person name="Mueller R.-W."/>
            <person name="Bruemmer F."/>
            <person name="Labrenz M."/>
            <person name="Spormann A.M."/>
            <person name="Op den Camp H."/>
            <person name="Overmann J."/>
            <person name="Amann R."/>
            <person name="Jetten M.S.M."/>
            <person name="Mascher T."/>
            <person name="Medema M.H."/>
            <person name="Devos D.P."/>
            <person name="Kaster A.-K."/>
            <person name="Ovreas L."/>
            <person name="Rohde M."/>
            <person name="Galperin M.Y."/>
            <person name="Jogler C."/>
        </authorList>
    </citation>
    <scope>NUCLEOTIDE SEQUENCE [LARGE SCALE GENOMIC DNA]</scope>
    <source>
        <strain evidence="4 5">Mal33</strain>
    </source>
</reference>
<name>A0A518IY75_9BACT</name>
<dbReference type="Gene3D" id="2.30.110.50">
    <property type="match status" value="1"/>
</dbReference>
<dbReference type="AlphaFoldDB" id="A0A518IY75"/>
<dbReference type="Proteomes" id="UP000316770">
    <property type="component" value="Chromosome"/>
</dbReference>
<dbReference type="SUPFAM" id="SSF69255">
    <property type="entry name" value="gp5 N-terminal domain-like"/>
    <property type="match status" value="1"/>
</dbReference>
<dbReference type="NCBIfam" id="TIGR01646">
    <property type="entry name" value="vgr_GE"/>
    <property type="match status" value="1"/>
</dbReference>
<dbReference type="InterPro" id="IPR017847">
    <property type="entry name" value="T6SS_RhsGE_Vgr_subset"/>
</dbReference>
<dbReference type="Pfam" id="PF04717">
    <property type="entry name" value="Phage_base_V"/>
    <property type="match status" value="1"/>
</dbReference>
<feature type="region of interest" description="Disordered" evidence="2">
    <location>
        <begin position="828"/>
        <end position="910"/>
    </location>
</feature>
<dbReference type="SUPFAM" id="SSF69279">
    <property type="entry name" value="Phage tail proteins"/>
    <property type="match status" value="2"/>
</dbReference>
<dbReference type="InterPro" id="IPR037026">
    <property type="entry name" value="Vgr_OB-fold_dom_sf"/>
</dbReference>
<dbReference type="NCBIfam" id="TIGR03361">
    <property type="entry name" value="VI_Rhs_Vgr"/>
    <property type="match status" value="1"/>
</dbReference>
<dbReference type="Gene3D" id="4.10.220.110">
    <property type="match status" value="1"/>
</dbReference>
<evidence type="ECO:0000259" key="3">
    <source>
        <dbReference type="Pfam" id="PF04717"/>
    </source>
</evidence>
<organism evidence="4 5">
    <name type="scientific">Rosistilla oblonga</name>
    <dbReference type="NCBI Taxonomy" id="2527990"/>
    <lineage>
        <taxon>Bacteria</taxon>
        <taxon>Pseudomonadati</taxon>
        <taxon>Planctomycetota</taxon>
        <taxon>Planctomycetia</taxon>
        <taxon>Pirellulales</taxon>
        <taxon>Pirellulaceae</taxon>
        <taxon>Rosistilla</taxon>
    </lineage>
</organism>
<keyword evidence="5" id="KW-1185">Reference proteome</keyword>
<evidence type="ECO:0000256" key="2">
    <source>
        <dbReference type="SAM" id="MobiDB-lite"/>
    </source>
</evidence>
<feature type="compositionally biased region" description="Low complexity" evidence="2">
    <location>
        <begin position="853"/>
        <end position="875"/>
    </location>
</feature>
<evidence type="ECO:0000313" key="5">
    <source>
        <dbReference type="Proteomes" id="UP000316770"/>
    </source>
</evidence>
<feature type="compositionally biased region" description="Acidic residues" evidence="2">
    <location>
        <begin position="889"/>
        <end position="910"/>
    </location>
</feature>
<dbReference type="RefSeq" id="WP_145287982.1">
    <property type="nucleotide sequence ID" value="NZ_CP036318.1"/>
</dbReference>
<feature type="region of interest" description="Disordered" evidence="2">
    <location>
        <begin position="207"/>
        <end position="239"/>
    </location>
</feature>
<dbReference type="InterPro" id="IPR006531">
    <property type="entry name" value="Gp5/Vgr_OB"/>
</dbReference>
<dbReference type="Gene3D" id="3.55.50.10">
    <property type="entry name" value="Baseplate protein-like domains"/>
    <property type="match status" value="1"/>
</dbReference>
<evidence type="ECO:0000313" key="4">
    <source>
        <dbReference type="EMBL" id="QDV58032.1"/>
    </source>
</evidence>
<sequence length="910" mass="100089">MPFDSPLTPVQTRIHLHSSLGVDRFRLTEIRGRERISGLYSFRLKLRTHRHDPVTLDQFTGLAAMASFQLPDPHWLSVVAADGAPATRDFCGILSHVSYDHSDDRDRYFTAILRPRLWQLGLNRRFRMFSQQTTRTIVSTVLGSMNVQWRLANDTKLHNYCVQYGESDFAFVSRLLEADGLFYFFEHQYKGQAVDPKERTERLVITDSIDAANSPPPSSSDDSASEASSDTSAPATPIYRFDNVGGGVRDSMRVRRWVATRQLVPETSRSLDRHFQRPSSLADSSHTIDGATASDASTWMCYPSGIAPRVDNITPSGDDRDQLKDLDPWAESDAKIRAARLHYQVDRFRGAGDIATMSPGKKFQLARDRVPDSTEYYLTQVEHLVRLATGQHSGPHSAELTYKNRFRCSSVSVPYRPALKTAKPRIDGVVPATVVADNSQKDDQVCVDKYGRVKVVFPWQTGTSDPSCWVRVGQFWAGPRWGAFFWPRVDHEVIVAFEHGDPDRPIIVGSVYNANNMPPLTLPSLKLSCGIHSCSHKGNPVNNTSTVVFHDKQGAEYLELHSETYHSISSETTEVKWSAGKEIQFKGHHWLFDAIGGSGGGGNNMSGDDDGADAVFKDTGGDSESGFSATEMLQSIFMADDKGEIDFTVGDSFSKTFGGSYASKYGCNISMVCDPMDFFEFLADKIGERAPTAGMLLNPLLPLLFGAGGQGLTTFGGKSNLHYGTAVESHRGYKITKMLPTPKEPAVRFSKGNETPVDAPATTACEIAVALLLIMDLLVMLLTKAAVSHQGSHWQGFVKFSEIWTFNLLPRLQGLLIFVESTEAKVDDASSSVQDSVDDSQRAVERSARVLETTDSSSTESNEAAGGEIENAESSVVNSERKLERVVSDDEDDDDEEDGGASDGGESDGG</sequence>
<comment type="similarity">
    <text evidence="1">Belongs to the VgrG protein family.</text>
</comment>
<dbReference type="InterPro" id="IPR006533">
    <property type="entry name" value="T6SS_Vgr_RhsGE"/>
</dbReference>
<protein>
    <submittedName>
        <fullName evidence="4">Phage-related baseplate assembly protein</fullName>
    </submittedName>
</protein>